<dbReference type="OrthoDB" id="1955101at2"/>
<reference evidence="5 6" key="1">
    <citation type="submission" date="2015-09" db="EMBL/GenBank/DDBJ databases">
        <authorList>
            <consortium name="Pathogen Informatics"/>
        </authorList>
    </citation>
    <scope>NUCLEOTIDE SEQUENCE [LARGE SCALE GENOMIC DNA]</scope>
    <source>
        <strain evidence="5 6">2789STDY5834855</strain>
    </source>
</reference>
<evidence type="ECO:0000313" key="5">
    <source>
        <dbReference type="EMBL" id="CUO84502.1"/>
    </source>
</evidence>
<dbReference type="EMBL" id="CYZV01000065">
    <property type="protein sequence ID" value="CUO84502.1"/>
    <property type="molecule type" value="Genomic_DNA"/>
</dbReference>
<feature type="domain" description="ATP-cone" evidence="4">
    <location>
        <begin position="1"/>
        <end position="93"/>
    </location>
</feature>
<keyword evidence="1 3" id="KW-0547">Nucleotide-binding</keyword>
<dbReference type="RefSeq" id="WP_042402585.1">
    <property type="nucleotide sequence ID" value="NZ_CYYT01000062.1"/>
</dbReference>
<evidence type="ECO:0000256" key="3">
    <source>
        <dbReference type="PROSITE-ProRule" id="PRU00492"/>
    </source>
</evidence>
<accession>A0A174IB44</accession>
<dbReference type="AlphaFoldDB" id="A0A174IB44"/>
<dbReference type="GeneID" id="83013366"/>
<organism evidence="5 6">
    <name type="scientific">Clostridium disporicum</name>
    <dbReference type="NCBI Taxonomy" id="84024"/>
    <lineage>
        <taxon>Bacteria</taxon>
        <taxon>Bacillati</taxon>
        <taxon>Bacillota</taxon>
        <taxon>Clostridia</taxon>
        <taxon>Eubacteriales</taxon>
        <taxon>Clostridiaceae</taxon>
        <taxon>Clostridium</taxon>
    </lineage>
</organism>
<evidence type="ECO:0000313" key="6">
    <source>
        <dbReference type="Proteomes" id="UP000095558"/>
    </source>
</evidence>
<dbReference type="Proteomes" id="UP000095558">
    <property type="component" value="Unassembled WGS sequence"/>
</dbReference>
<evidence type="ECO:0000259" key="4">
    <source>
        <dbReference type="PROSITE" id="PS51161"/>
    </source>
</evidence>
<evidence type="ECO:0000256" key="2">
    <source>
        <dbReference type="ARBA" id="ARBA00022840"/>
    </source>
</evidence>
<evidence type="ECO:0000256" key="1">
    <source>
        <dbReference type="ARBA" id="ARBA00022741"/>
    </source>
</evidence>
<proteinExistence type="predicted"/>
<name>A0A174IB44_9CLOT</name>
<dbReference type="PROSITE" id="PS51161">
    <property type="entry name" value="ATP_CONE"/>
    <property type="match status" value="1"/>
</dbReference>
<dbReference type="InterPro" id="IPR005144">
    <property type="entry name" value="ATP-cone_dom"/>
</dbReference>
<dbReference type="GO" id="GO:0005524">
    <property type="term" value="F:ATP binding"/>
    <property type="evidence" value="ECO:0007669"/>
    <property type="project" value="UniProtKB-UniRule"/>
</dbReference>
<gene>
    <name evidence="5" type="ORF">ERS852470_03531</name>
</gene>
<sequence>MKVIKKDGRIQSFDISKVRSSILGASIDSNTIINESDLKIVSNRVVKVLNSIREENGITSTYEIFAVIIDSLNKYRFKDIASAYLGYKEKCCK</sequence>
<dbReference type="Pfam" id="PF03477">
    <property type="entry name" value="ATP-cone"/>
    <property type="match status" value="1"/>
</dbReference>
<protein>
    <submittedName>
        <fullName evidence="5">Anaerobic ribonucleoside-triphosphate reductase</fullName>
    </submittedName>
</protein>
<keyword evidence="2 3" id="KW-0067">ATP-binding</keyword>